<dbReference type="EMBL" id="VXAV01003303">
    <property type="protein sequence ID" value="NXL86323.1"/>
    <property type="molecule type" value="Genomic_DNA"/>
</dbReference>
<evidence type="ECO:0000256" key="1">
    <source>
        <dbReference type="ARBA" id="ARBA00004613"/>
    </source>
</evidence>
<evidence type="ECO:0000256" key="2">
    <source>
        <dbReference type="ARBA" id="ARBA00010352"/>
    </source>
</evidence>
<protein>
    <submittedName>
        <fullName evidence="5">MSMB protein</fullName>
    </submittedName>
</protein>
<keyword evidence="3" id="KW-0964">Secreted</keyword>
<feature type="non-terminal residue" evidence="5">
    <location>
        <position position="1"/>
    </location>
</feature>
<comment type="subcellular location">
    <subcellularLocation>
        <location evidence="1">Secreted</location>
    </subcellularLocation>
</comment>
<dbReference type="Gene3D" id="2.10.70.10">
    <property type="entry name" value="Complement Module, domain 1"/>
    <property type="match status" value="1"/>
</dbReference>
<evidence type="ECO:0000313" key="5">
    <source>
        <dbReference type="EMBL" id="NXL86323.1"/>
    </source>
</evidence>
<feature type="non-terminal residue" evidence="5">
    <location>
        <position position="76"/>
    </location>
</feature>
<keyword evidence="6" id="KW-1185">Reference proteome</keyword>
<dbReference type="Gene3D" id="2.20.25.590">
    <property type="match status" value="1"/>
</dbReference>
<keyword evidence="4" id="KW-1015">Disulfide bond</keyword>
<organism evidence="5 6">
    <name type="scientific">Alectura lathami</name>
    <name type="common">Australian brush turkey</name>
    <dbReference type="NCBI Taxonomy" id="81907"/>
    <lineage>
        <taxon>Eukaryota</taxon>
        <taxon>Metazoa</taxon>
        <taxon>Chordata</taxon>
        <taxon>Craniata</taxon>
        <taxon>Vertebrata</taxon>
        <taxon>Euteleostomi</taxon>
        <taxon>Archelosauria</taxon>
        <taxon>Archosauria</taxon>
        <taxon>Dinosauria</taxon>
        <taxon>Saurischia</taxon>
        <taxon>Theropoda</taxon>
        <taxon>Coelurosauria</taxon>
        <taxon>Aves</taxon>
        <taxon>Neognathae</taxon>
        <taxon>Galloanserae</taxon>
        <taxon>Galliformes</taxon>
        <taxon>Megapodiidae</taxon>
        <taxon>Alectura</taxon>
    </lineage>
</organism>
<evidence type="ECO:0000313" key="6">
    <source>
        <dbReference type="Proteomes" id="UP000562322"/>
    </source>
</evidence>
<name>A0A7L0W4G6_ALELA</name>
<dbReference type="InterPro" id="IPR008735">
    <property type="entry name" value="PSP94"/>
</dbReference>
<dbReference type="Pfam" id="PF05825">
    <property type="entry name" value="PSP94"/>
    <property type="match status" value="1"/>
</dbReference>
<dbReference type="PANTHER" id="PTHR10500">
    <property type="entry name" value="BETA-MICROSEMINOPROTEIN"/>
    <property type="match status" value="1"/>
</dbReference>
<dbReference type="GO" id="GO:0005576">
    <property type="term" value="C:extracellular region"/>
    <property type="evidence" value="ECO:0007669"/>
    <property type="project" value="UniProtKB-SubCell"/>
</dbReference>
<sequence>GCILDGKVYPYGEIPRTENCLRCSCGQETMYCCSLYHTPVGYDKEKCKIMFDKKTCRYDVVQKSDPSKECTVYSRV</sequence>
<dbReference type="Proteomes" id="UP000562322">
    <property type="component" value="Unassembled WGS sequence"/>
</dbReference>
<evidence type="ECO:0000256" key="3">
    <source>
        <dbReference type="ARBA" id="ARBA00022525"/>
    </source>
</evidence>
<reference evidence="5 6" key="1">
    <citation type="submission" date="2019-09" db="EMBL/GenBank/DDBJ databases">
        <title>Bird 10,000 Genomes (B10K) Project - Family phase.</title>
        <authorList>
            <person name="Zhang G."/>
        </authorList>
    </citation>
    <scope>NUCLEOTIDE SEQUENCE [LARGE SCALE GENOMIC DNA]</scope>
    <source>
        <strain evidence="5">B10K-DU-001-39</strain>
        <tissue evidence="5">Muscle</tissue>
    </source>
</reference>
<accession>A0A7L0W4G6</accession>
<evidence type="ECO:0000256" key="4">
    <source>
        <dbReference type="ARBA" id="ARBA00023157"/>
    </source>
</evidence>
<dbReference type="OrthoDB" id="9969981at2759"/>
<dbReference type="AlphaFoldDB" id="A0A7L0W4G6"/>
<proteinExistence type="inferred from homology"/>
<gene>
    <name evidence="5" type="primary">Msmb</name>
    <name evidence="5" type="ORF">ALELAT_R00673</name>
</gene>
<dbReference type="PANTHER" id="PTHR10500:SF7">
    <property type="entry name" value="BETA-MICROSEMINOPROTEIN"/>
    <property type="match status" value="1"/>
</dbReference>
<comment type="caution">
    <text evidence="5">The sequence shown here is derived from an EMBL/GenBank/DDBJ whole genome shotgun (WGS) entry which is preliminary data.</text>
</comment>
<comment type="similarity">
    <text evidence="2">Belongs to the beta-microseminoprotein family.</text>
</comment>